<keyword evidence="1" id="KW-0472">Membrane</keyword>
<evidence type="ECO:0000256" key="1">
    <source>
        <dbReference type="SAM" id="Phobius"/>
    </source>
</evidence>
<organism evidence="3 4">
    <name type="scientific">Almyronema epifaneia S1</name>
    <dbReference type="NCBI Taxonomy" id="2991925"/>
    <lineage>
        <taxon>Bacteria</taxon>
        <taxon>Bacillati</taxon>
        <taxon>Cyanobacteriota</taxon>
        <taxon>Cyanophyceae</taxon>
        <taxon>Nodosilineales</taxon>
        <taxon>Nodosilineaceae</taxon>
        <taxon>Almyronema</taxon>
        <taxon>Almyronema epifaneia</taxon>
    </lineage>
</organism>
<dbReference type="InterPro" id="IPR009597">
    <property type="entry name" value="DUF1206"/>
</dbReference>
<protein>
    <submittedName>
        <fullName evidence="3">DUF1206 domain-containing protein</fullName>
    </submittedName>
</protein>
<feature type="transmembrane region" description="Helical" evidence="1">
    <location>
        <begin position="87"/>
        <end position="109"/>
    </location>
</feature>
<keyword evidence="1" id="KW-0812">Transmembrane</keyword>
<evidence type="ECO:0000259" key="2">
    <source>
        <dbReference type="Pfam" id="PF06724"/>
    </source>
</evidence>
<feature type="transmembrane region" description="Helical" evidence="1">
    <location>
        <begin position="227"/>
        <end position="248"/>
    </location>
</feature>
<feature type="domain" description="DUF1206" evidence="2">
    <location>
        <begin position="130"/>
        <end position="199"/>
    </location>
</feature>
<dbReference type="Pfam" id="PF06724">
    <property type="entry name" value="DUF1206"/>
    <property type="match status" value="3"/>
</dbReference>
<accession>A0ABW6ICA8</accession>
<feature type="domain" description="DUF1206" evidence="2">
    <location>
        <begin position="46"/>
        <end position="112"/>
    </location>
</feature>
<sequence length="308" mass="34306">MPPWRVWLRKIDFWRWLSWLRWAFSLIQRLVDVIYRQSWLRSWIRLGYAAKGSVYFVIGLIAVRALLLPGRSVSGTDGALVEILVQPFGRVFLGILCIALLGYVIWRFIQTLLDPEHDKTLSLQRIVQRLGYFTSGASYAGVAYSAFELATGTNEVQEGDDAIEDLVTTLFEIPFGEWLIVLGALVVIGIGLSYVYGAINGSYLSEFHDSADRAIATWVKRIGKVGIAARGTAFLLIGLFIANAAFYHDEDAAGGLSNALQNLRSQPFGFGGLGLIALGFIAYGVYMYFAARYRQFFESPPSPPQNQP</sequence>
<dbReference type="Proteomes" id="UP001600165">
    <property type="component" value="Unassembled WGS sequence"/>
</dbReference>
<evidence type="ECO:0000313" key="4">
    <source>
        <dbReference type="Proteomes" id="UP001600165"/>
    </source>
</evidence>
<feature type="transmembrane region" description="Helical" evidence="1">
    <location>
        <begin position="268"/>
        <end position="289"/>
    </location>
</feature>
<keyword evidence="1" id="KW-1133">Transmembrane helix</keyword>
<evidence type="ECO:0000313" key="3">
    <source>
        <dbReference type="EMBL" id="MFE4105793.1"/>
    </source>
</evidence>
<feature type="transmembrane region" description="Helical" evidence="1">
    <location>
        <begin position="178"/>
        <end position="199"/>
    </location>
</feature>
<dbReference type="RefSeq" id="WP_377962928.1">
    <property type="nucleotide sequence ID" value="NZ_JBHZOL010000034.1"/>
</dbReference>
<feature type="transmembrane region" description="Helical" evidence="1">
    <location>
        <begin position="43"/>
        <end position="67"/>
    </location>
</feature>
<keyword evidence="4" id="KW-1185">Reference proteome</keyword>
<name>A0ABW6ICA8_9CYAN</name>
<proteinExistence type="predicted"/>
<feature type="domain" description="DUF1206" evidence="2">
    <location>
        <begin position="225"/>
        <end position="294"/>
    </location>
</feature>
<gene>
    <name evidence="3" type="ORF">ACFVKH_05860</name>
</gene>
<feature type="transmembrane region" description="Helical" evidence="1">
    <location>
        <begin position="130"/>
        <end position="147"/>
    </location>
</feature>
<reference evidence="3 4" key="1">
    <citation type="submission" date="2024-10" db="EMBL/GenBank/DDBJ databases">
        <authorList>
            <person name="Ratan Roy A."/>
            <person name="Morales Sandoval P.H."/>
            <person name="De Los Santos Villalobos S."/>
            <person name="Chakraborty S."/>
            <person name="Mukherjee J."/>
        </authorList>
    </citation>
    <scope>NUCLEOTIDE SEQUENCE [LARGE SCALE GENOMIC DNA]</scope>
    <source>
        <strain evidence="3 4">S1</strain>
    </source>
</reference>
<dbReference type="EMBL" id="JBHZOL010000034">
    <property type="protein sequence ID" value="MFE4105793.1"/>
    <property type="molecule type" value="Genomic_DNA"/>
</dbReference>
<comment type="caution">
    <text evidence="3">The sequence shown here is derived from an EMBL/GenBank/DDBJ whole genome shotgun (WGS) entry which is preliminary data.</text>
</comment>